<dbReference type="Gene3D" id="3.30.450.40">
    <property type="match status" value="1"/>
</dbReference>
<gene>
    <name evidence="5" type="primary">hrcA</name>
    <name evidence="8" type="ORF">A3I40_03185</name>
</gene>
<organism evidence="8 9">
    <name type="scientific">Candidatus Uhrbacteria bacterium RIFCSPLOWO2_02_FULL_48_12</name>
    <dbReference type="NCBI Taxonomy" id="1802407"/>
    <lineage>
        <taxon>Bacteria</taxon>
        <taxon>Candidatus Uhriibacteriota</taxon>
    </lineage>
</organism>
<dbReference type="HAMAP" id="MF_00081">
    <property type="entry name" value="HrcA"/>
    <property type="match status" value="1"/>
</dbReference>
<dbReference type="InterPro" id="IPR036390">
    <property type="entry name" value="WH_DNA-bd_sf"/>
</dbReference>
<evidence type="ECO:0000256" key="5">
    <source>
        <dbReference type="HAMAP-Rule" id="MF_00081"/>
    </source>
</evidence>
<proteinExistence type="inferred from homology"/>
<feature type="domain" description="Winged helix-turn-helix transcription repressor HrcA DNA-binding" evidence="7">
    <location>
        <begin position="4"/>
        <end position="74"/>
    </location>
</feature>
<dbReference type="InterPro" id="IPR021153">
    <property type="entry name" value="HrcA_C"/>
</dbReference>
<keyword evidence="1 5" id="KW-0678">Repressor</keyword>
<dbReference type="GO" id="GO:0045892">
    <property type="term" value="P:negative regulation of DNA-templated transcription"/>
    <property type="evidence" value="ECO:0007669"/>
    <property type="project" value="UniProtKB-UniRule"/>
</dbReference>
<dbReference type="Pfam" id="PF01628">
    <property type="entry name" value="HrcA"/>
    <property type="match status" value="1"/>
</dbReference>
<keyword evidence="4 5" id="KW-0804">Transcription</keyword>
<feature type="domain" description="Heat-inducible transcription repressor HrcA C-terminal" evidence="6">
    <location>
        <begin position="98"/>
        <end position="219"/>
    </location>
</feature>
<protein>
    <recommendedName>
        <fullName evidence="5">Heat-inducible transcription repressor HrcA</fullName>
    </recommendedName>
</protein>
<dbReference type="STRING" id="1802407.A3I40_03185"/>
<dbReference type="InterPro" id="IPR005104">
    <property type="entry name" value="WHTH_HrcA_DNA-bd"/>
</dbReference>
<dbReference type="AlphaFoldDB" id="A0A1F7V6D9"/>
<reference evidence="8 9" key="1">
    <citation type="journal article" date="2016" name="Nat. Commun.">
        <title>Thousands of microbial genomes shed light on interconnected biogeochemical processes in an aquifer system.</title>
        <authorList>
            <person name="Anantharaman K."/>
            <person name="Brown C.T."/>
            <person name="Hug L.A."/>
            <person name="Sharon I."/>
            <person name="Castelle C.J."/>
            <person name="Probst A.J."/>
            <person name="Thomas B.C."/>
            <person name="Singh A."/>
            <person name="Wilkins M.J."/>
            <person name="Karaoz U."/>
            <person name="Brodie E.L."/>
            <person name="Williams K.H."/>
            <person name="Hubbard S.S."/>
            <person name="Banfield J.F."/>
        </authorList>
    </citation>
    <scope>NUCLEOTIDE SEQUENCE [LARGE SCALE GENOMIC DNA]</scope>
</reference>
<dbReference type="Proteomes" id="UP000178723">
    <property type="component" value="Unassembled WGS sequence"/>
</dbReference>
<accession>A0A1F7V6D9</accession>
<dbReference type="GO" id="GO:0003677">
    <property type="term" value="F:DNA binding"/>
    <property type="evidence" value="ECO:0007669"/>
    <property type="project" value="InterPro"/>
</dbReference>
<dbReference type="Pfam" id="PF03444">
    <property type="entry name" value="WHD_HrcA"/>
    <property type="match status" value="1"/>
</dbReference>
<evidence type="ECO:0000256" key="4">
    <source>
        <dbReference type="ARBA" id="ARBA00023163"/>
    </source>
</evidence>
<dbReference type="SUPFAM" id="SSF46785">
    <property type="entry name" value="Winged helix' DNA-binding domain"/>
    <property type="match status" value="1"/>
</dbReference>
<evidence type="ECO:0000256" key="2">
    <source>
        <dbReference type="ARBA" id="ARBA00023015"/>
    </source>
</evidence>
<dbReference type="InterPro" id="IPR002571">
    <property type="entry name" value="HrcA"/>
</dbReference>
<sequence length="238" mass="27095">MQHLEERQSSVLEAIIREYIRTAEPVGSMAVAERYNIAASSATIRNYMADLENSGFIRQPHTSAGRVPTERAYQYYVDNFLREVDMPRQEEKALRQVWALHEQARDILKFTAKIVASFSTESVFFAFGKHDVYYTGLANLFGQPEFIDHEQVYSVSAIIDRLDEAIADVYDSVPDNVQVFIGKKHNFGSQCSAIVTRYRAAGDDFGIFGLLGPTRMDYDLNIARIKYVHDGVRGFIMK</sequence>
<name>A0A1F7V6D9_9BACT</name>
<keyword evidence="2 5" id="KW-0805">Transcription regulation</keyword>
<dbReference type="Gene3D" id="1.10.10.10">
    <property type="entry name" value="Winged helix-like DNA-binding domain superfamily/Winged helix DNA-binding domain"/>
    <property type="match status" value="1"/>
</dbReference>
<evidence type="ECO:0000313" key="9">
    <source>
        <dbReference type="Proteomes" id="UP000178723"/>
    </source>
</evidence>
<evidence type="ECO:0000259" key="7">
    <source>
        <dbReference type="Pfam" id="PF03444"/>
    </source>
</evidence>
<dbReference type="SUPFAM" id="SSF55781">
    <property type="entry name" value="GAF domain-like"/>
    <property type="match status" value="1"/>
</dbReference>
<comment type="caution">
    <text evidence="8">The sequence shown here is derived from an EMBL/GenBank/DDBJ whole genome shotgun (WGS) entry which is preliminary data.</text>
</comment>
<dbReference type="EMBL" id="MGEP01000054">
    <property type="protein sequence ID" value="OGL86035.1"/>
    <property type="molecule type" value="Genomic_DNA"/>
</dbReference>
<evidence type="ECO:0000259" key="6">
    <source>
        <dbReference type="Pfam" id="PF01628"/>
    </source>
</evidence>
<evidence type="ECO:0000313" key="8">
    <source>
        <dbReference type="EMBL" id="OGL86035.1"/>
    </source>
</evidence>
<dbReference type="PANTHER" id="PTHR34824:SF1">
    <property type="entry name" value="HEAT-INDUCIBLE TRANSCRIPTION REPRESSOR HRCA"/>
    <property type="match status" value="1"/>
</dbReference>
<dbReference type="PANTHER" id="PTHR34824">
    <property type="entry name" value="HEAT-INDUCIBLE TRANSCRIPTION REPRESSOR HRCA"/>
    <property type="match status" value="1"/>
</dbReference>
<comment type="similarity">
    <text evidence="5">Belongs to the HrcA family.</text>
</comment>
<evidence type="ECO:0000256" key="1">
    <source>
        <dbReference type="ARBA" id="ARBA00022491"/>
    </source>
</evidence>
<evidence type="ECO:0000256" key="3">
    <source>
        <dbReference type="ARBA" id="ARBA00023016"/>
    </source>
</evidence>
<comment type="function">
    <text evidence="5">Negative regulator of class I heat shock genes (grpE-dnaK-dnaJ and groELS operons). Prevents heat-shock induction of these operons.</text>
</comment>
<dbReference type="InterPro" id="IPR036388">
    <property type="entry name" value="WH-like_DNA-bd_sf"/>
</dbReference>
<dbReference type="InterPro" id="IPR029016">
    <property type="entry name" value="GAF-like_dom_sf"/>
</dbReference>
<keyword evidence="3 5" id="KW-0346">Stress response</keyword>